<dbReference type="EMBL" id="LFYR01001162">
    <property type="protein sequence ID" value="KMZ64346.1"/>
    <property type="molecule type" value="Genomic_DNA"/>
</dbReference>
<dbReference type="Proteomes" id="UP000036987">
    <property type="component" value="Unassembled WGS sequence"/>
</dbReference>
<keyword evidence="14" id="KW-1185">Reference proteome</keyword>
<evidence type="ECO:0000256" key="11">
    <source>
        <dbReference type="SAM" id="SignalP"/>
    </source>
</evidence>
<dbReference type="InterPro" id="IPR032675">
    <property type="entry name" value="LRR_dom_sf"/>
</dbReference>
<dbReference type="PANTHER" id="PTHR48007">
    <property type="entry name" value="LEUCINE-RICH REPEAT RECEPTOR-LIKE PROTEIN KINASE PXC1"/>
    <property type="match status" value="1"/>
</dbReference>
<protein>
    <submittedName>
        <fullName evidence="13">Kinase</fullName>
    </submittedName>
</protein>
<dbReference type="STRING" id="29655.A0A0K9P5P6"/>
<evidence type="ECO:0000256" key="3">
    <source>
        <dbReference type="ARBA" id="ARBA00022692"/>
    </source>
</evidence>
<evidence type="ECO:0000313" key="14">
    <source>
        <dbReference type="Proteomes" id="UP000036987"/>
    </source>
</evidence>
<dbReference type="Pfam" id="PF08263">
    <property type="entry name" value="LRRNT_2"/>
    <property type="match status" value="1"/>
</dbReference>
<evidence type="ECO:0000256" key="1">
    <source>
        <dbReference type="ARBA" id="ARBA00004370"/>
    </source>
</evidence>
<comment type="subcellular location">
    <subcellularLocation>
        <location evidence="1">Membrane</location>
    </subcellularLocation>
</comment>
<dbReference type="OrthoDB" id="676979at2759"/>
<dbReference type="InterPro" id="IPR011009">
    <property type="entry name" value="Kinase-like_dom_sf"/>
</dbReference>
<dbReference type="FunFam" id="3.80.10.10:FF:000062">
    <property type="entry name" value="protein STRUBBELIG-RECEPTOR FAMILY 3"/>
    <property type="match status" value="1"/>
</dbReference>
<dbReference type="Gene3D" id="3.80.10.10">
    <property type="entry name" value="Ribonuclease Inhibitor"/>
    <property type="match status" value="1"/>
</dbReference>
<evidence type="ECO:0000313" key="13">
    <source>
        <dbReference type="EMBL" id="KMZ64346.1"/>
    </source>
</evidence>
<dbReference type="SUPFAM" id="SSF56112">
    <property type="entry name" value="Protein kinase-like (PK-like)"/>
    <property type="match status" value="1"/>
</dbReference>
<proteinExistence type="predicted"/>
<feature type="domain" description="Protein kinase" evidence="12">
    <location>
        <begin position="439"/>
        <end position="717"/>
    </location>
</feature>
<dbReference type="PROSITE" id="PS50011">
    <property type="entry name" value="PROTEIN_KINASE_DOM"/>
    <property type="match status" value="1"/>
</dbReference>
<sequence length="730" mass="80665">MGTIIVSQWQLMLGSLLLILITAVQGYTYEQDVYAINNLYASLGAPPIPGWILNGGDPCLESWQGVRCVGPNITGIILNDANLGGELGDKLANFTSIITIDLSNNHIAGSMPENLPITTREFFLSANQISGSIPSSLSELTLLTALSLNNNLLTGDLPDSFQFLGGLTNLDLSFNSLTGPLPPSMQSLSSLTTMRIQNNQLSGTLTVIQDLPLMDLNIENNLFSGPVPTKLFGISNFSGDGNPFNTTIAPTPSSVDPELSPAPVVSTGNNPNKPSSGPPVEKNKKKSRKFILIISVVASIVVFILLVIIVLSYFSSRERKHNSDQEKTSTWEDRVANEEPRMDLLINSQLAVENNGIHDGMRKIKVPKLTAEKPDNYEIDREGVVILPPPLADEVIVNPINTQKTTLKMPLPEKLKPPPSPTSAISFSVALLQQYTDSFSEENFIIEDKFGKTYQAEIPGGKKLLVKKLNSINSRLSDDKFHKLILHISELRHPNILELVGYCAEYGQRLLVYNYFSRRSLYDVLHEGDDVRGKLSWNARIQIALGAGRVLEYLHEDCQSPIIHQNFESSSVLLDDELAVRICDSGLASVLSSKNVAQLSSQINSTFSYDAPEISDSGTYTDRSDVYRFGVVMLELLTGREPYDSSRPRAEQYLVRWASSQLHDIDALTRMVDLSIAGKYPRKSLSRFADIISLCIQDGPKFRPPMSEVVQDLSRMVREINKENGNFYFN</sequence>
<dbReference type="InterPro" id="IPR001245">
    <property type="entry name" value="Ser-Thr/Tyr_kinase_cat_dom"/>
</dbReference>
<dbReference type="Gene3D" id="1.10.510.10">
    <property type="entry name" value="Transferase(Phosphotransferase) domain 1"/>
    <property type="match status" value="1"/>
</dbReference>
<keyword evidence="3 10" id="KW-0812">Transmembrane</keyword>
<dbReference type="Pfam" id="PF13855">
    <property type="entry name" value="LRR_8"/>
    <property type="match status" value="1"/>
</dbReference>
<comment type="caution">
    <text evidence="13">The sequence shown here is derived from an EMBL/GenBank/DDBJ whole genome shotgun (WGS) entry which is preliminary data.</text>
</comment>
<feature type="compositionally biased region" description="Low complexity" evidence="9">
    <location>
        <begin position="268"/>
        <end position="279"/>
    </location>
</feature>
<reference evidence="14" key="1">
    <citation type="journal article" date="2016" name="Nature">
        <title>The genome of the seagrass Zostera marina reveals angiosperm adaptation to the sea.</title>
        <authorList>
            <person name="Olsen J.L."/>
            <person name="Rouze P."/>
            <person name="Verhelst B."/>
            <person name="Lin Y.-C."/>
            <person name="Bayer T."/>
            <person name="Collen J."/>
            <person name="Dattolo E."/>
            <person name="De Paoli E."/>
            <person name="Dittami S."/>
            <person name="Maumus F."/>
            <person name="Michel G."/>
            <person name="Kersting A."/>
            <person name="Lauritano C."/>
            <person name="Lohaus R."/>
            <person name="Toepel M."/>
            <person name="Tonon T."/>
            <person name="Vanneste K."/>
            <person name="Amirebrahimi M."/>
            <person name="Brakel J."/>
            <person name="Bostroem C."/>
            <person name="Chovatia M."/>
            <person name="Grimwood J."/>
            <person name="Jenkins J.W."/>
            <person name="Jueterbock A."/>
            <person name="Mraz A."/>
            <person name="Stam W.T."/>
            <person name="Tice H."/>
            <person name="Bornberg-Bauer E."/>
            <person name="Green P.J."/>
            <person name="Pearson G.A."/>
            <person name="Procaccini G."/>
            <person name="Duarte C.M."/>
            <person name="Schmutz J."/>
            <person name="Reusch T.B.H."/>
            <person name="Van de Peer Y."/>
        </authorList>
    </citation>
    <scope>NUCLEOTIDE SEQUENCE [LARGE SCALE GENOMIC DNA]</scope>
    <source>
        <strain evidence="14">cv. Finnish</strain>
    </source>
</reference>
<dbReference type="InterPro" id="IPR000719">
    <property type="entry name" value="Prot_kinase_dom"/>
</dbReference>
<accession>A0A0K9P5P6</accession>
<dbReference type="SUPFAM" id="SSF52058">
    <property type="entry name" value="L domain-like"/>
    <property type="match status" value="1"/>
</dbReference>
<name>A0A0K9P5P6_ZOSMR</name>
<dbReference type="GO" id="GO:0004672">
    <property type="term" value="F:protein kinase activity"/>
    <property type="evidence" value="ECO:0000318"/>
    <property type="project" value="GO_Central"/>
</dbReference>
<dbReference type="AlphaFoldDB" id="A0A0K9P5P6"/>
<gene>
    <name evidence="13" type="ORF">ZOSMA_374G00100</name>
</gene>
<feature type="transmembrane region" description="Helical" evidence="10">
    <location>
        <begin position="290"/>
        <end position="314"/>
    </location>
</feature>
<keyword evidence="7 10" id="KW-0472">Membrane</keyword>
<dbReference type="OMA" id="AGGRCCF"/>
<evidence type="ECO:0000259" key="12">
    <source>
        <dbReference type="PROSITE" id="PS50011"/>
    </source>
</evidence>
<evidence type="ECO:0000256" key="5">
    <source>
        <dbReference type="ARBA" id="ARBA00022737"/>
    </source>
</evidence>
<dbReference type="InterPro" id="IPR001611">
    <property type="entry name" value="Leu-rich_rpt"/>
</dbReference>
<evidence type="ECO:0000256" key="9">
    <source>
        <dbReference type="SAM" id="MobiDB-lite"/>
    </source>
</evidence>
<feature type="signal peptide" evidence="11">
    <location>
        <begin position="1"/>
        <end position="26"/>
    </location>
</feature>
<organism evidence="13 14">
    <name type="scientific">Zostera marina</name>
    <name type="common">Eelgrass</name>
    <dbReference type="NCBI Taxonomy" id="29655"/>
    <lineage>
        <taxon>Eukaryota</taxon>
        <taxon>Viridiplantae</taxon>
        <taxon>Streptophyta</taxon>
        <taxon>Embryophyta</taxon>
        <taxon>Tracheophyta</taxon>
        <taxon>Spermatophyta</taxon>
        <taxon>Magnoliopsida</taxon>
        <taxon>Liliopsida</taxon>
        <taxon>Zosteraceae</taxon>
        <taxon>Zostera</taxon>
    </lineage>
</organism>
<dbReference type="Gene3D" id="3.30.200.20">
    <property type="entry name" value="Phosphorylase Kinase, domain 1"/>
    <property type="match status" value="1"/>
</dbReference>
<dbReference type="GO" id="GO:0005524">
    <property type="term" value="F:ATP binding"/>
    <property type="evidence" value="ECO:0007669"/>
    <property type="project" value="InterPro"/>
</dbReference>
<keyword evidence="13" id="KW-0808">Transferase</keyword>
<keyword evidence="4 11" id="KW-0732">Signal</keyword>
<dbReference type="InterPro" id="IPR013210">
    <property type="entry name" value="LRR_N_plant-typ"/>
</dbReference>
<evidence type="ECO:0000256" key="7">
    <source>
        <dbReference type="ARBA" id="ARBA00023136"/>
    </source>
</evidence>
<evidence type="ECO:0000256" key="2">
    <source>
        <dbReference type="ARBA" id="ARBA00022614"/>
    </source>
</evidence>
<keyword evidence="8" id="KW-0675">Receptor</keyword>
<keyword evidence="2" id="KW-0433">Leucine-rich repeat</keyword>
<feature type="chain" id="PRO_5005527668" evidence="11">
    <location>
        <begin position="27"/>
        <end position="730"/>
    </location>
</feature>
<evidence type="ECO:0000256" key="4">
    <source>
        <dbReference type="ARBA" id="ARBA00022729"/>
    </source>
</evidence>
<dbReference type="PANTHER" id="PTHR48007:SF22">
    <property type="entry name" value="PROTEIN STRUBBELIG-RECEPTOR FAMILY 3-LIKE ISOFORM X1"/>
    <property type="match status" value="1"/>
</dbReference>
<evidence type="ECO:0000256" key="10">
    <source>
        <dbReference type="SAM" id="Phobius"/>
    </source>
</evidence>
<dbReference type="GO" id="GO:0007165">
    <property type="term" value="P:signal transduction"/>
    <property type="evidence" value="ECO:0000318"/>
    <property type="project" value="GO_Central"/>
</dbReference>
<keyword evidence="5" id="KW-0677">Repeat</keyword>
<dbReference type="InterPro" id="IPR046959">
    <property type="entry name" value="PRK1-6/SRF4-like"/>
</dbReference>
<dbReference type="Pfam" id="PF07714">
    <property type="entry name" value="PK_Tyr_Ser-Thr"/>
    <property type="match status" value="1"/>
</dbReference>
<feature type="compositionally biased region" description="Polar residues" evidence="9">
    <location>
        <begin position="243"/>
        <end position="254"/>
    </location>
</feature>
<keyword evidence="13" id="KW-0418">Kinase</keyword>
<dbReference type="GO" id="GO:0005886">
    <property type="term" value="C:plasma membrane"/>
    <property type="evidence" value="ECO:0000318"/>
    <property type="project" value="GO_Central"/>
</dbReference>
<evidence type="ECO:0000256" key="8">
    <source>
        <dbReference type="ARBA" id="ARBA00023170"/>
    </source>
</evidence>
<feature type="region of interest" description="Disordered" evidence="9">
    <location>
        <begin position="243"/>
        <end position="283"/>
    </location>
</feature>
<dbReference type="FunFam" id="3.30.200.20:FF:000125">
    <property type="entry name" value="Protein STRUBBELIG-RECEPTOR FAMILY 8"/>
    <property type="match status" value="1"/>
</dbReference>
<evidence type="ECO:0000256" key="6">
    <source>
        <dbReference type="ARBA" id="ARBA00022989"/>
    </source>
</evidence>
<dbReference type="FunFam" id="1.10.510.10:FF:000095">
    <property type="entry name" value="protein STRUBBELIG-RECEPTOR FAMILY 8"/>
    <property type="match status" value="1"/>
</dbReference>
<keyword evidence="6 10" id="KW-1133">Transmembrane helix</keyword>